<dbReference type="AlphaFoldDB" id="A0A1G8FF68"/>
<evidence type="ECO:0000313" key="1">
    <source>
        <dbReference type="EMBL" id="SDH80745.1"/>
    </source>
</evidence>
<accession>A0A1G8FF68</accession>
<evidence type="ECO:0000313" key="2">
    <source>
        <dbReference type="Proteomes" id="UP000198854"/>
    </source>
</evidence>
<name>A0A1G8FF68_9VIBR</name>
<dbReference type="Proteomes" id="UP000198854">
    <property type="component" value="Unassembled WGS sequence"/>
</dbReference>
<dbReference type="RefSeq" id="WP_093278082.1">
    <property type="nucleotide sequence ID" value="NZ_FNDD01000030.1"/>
</dbReference>
<organism evidence="1 2">
    <name type="scientific">Vibrio xiamenensis</name>
    <dbReference type="NCBI Taxonomy" id="861298"/>
    <lineage>
        <taxon>Bacteria</taxon>
        <taxon>Pseudomonadati</taxon>
        <taxon>Pseudomonadota</taxon>
        <taxon>Gammaproteobacteria</taxon>
        <taxon>Vibrionales</taxon>
        <taxon>Vibrionaceae</taxon>
        <taxon>Vibrio</taxon>
    </lineage>
</organism>
<dbReference type="EMBL" id="FNDD01000030">
    <property type="protein sequence ID" value="SDH80745.1"/>
    <property type="molecule type" value="Genomic_DNA"/>
</dbReference>
<proteinExistence type="predicted"/>
<reference evidence="1 2" key="1">
    <citation type="submission" date="2016-10" db="EMBL/GenBank/DDBJ databases">
        <authorList>
            <person name="de Groot N.N."/>
        </authorList>
    </citation>
    <scope>NUCLEOTIDE SEQUENCE [LARGE SCALE GENOMIC DNA]</scope>
    <source>
        <strain evidence="1 2">CGMCC 1.10228</strain>
    </source>
</reference>
<protein>
    <submittedName>
        <fullName evidence="1">Uncharacterized protein</fullName>
    </submittedName>
</protein>
<keyword evidence="2" id="KW-1185">Reference proteome</keyword>
<gene>
    <name evidence="1" type="ORF">SAMN04488136_13030</name>
</gene>
<dbReference type="STRING" id="861298.SAMN04488136_13030"/>
<sequence length="161" mass="18490">MFVFEDSKCCGSFIASIPTIWEPKPYLTVYFGKTQFDDPEYVAKEFAKLFLQKYYGQVRGAMVLNVRKFIERLQPGCGVTVSVRNVRSKPTIVSTWSELVVNDSDDYKAVRRKKQTSFNPDDKLEKLHSASIDAAFIRASTTFSLLDESVRHLEFDLDVIR</sequence>